<name>A0ABN3WEF8_9ACTN</name>
<organism evidence="1 2">
    <name type="scientific">Streptosporangium fragile</name>
    <dbReference type="NCBI Taxonomy" id="46186"/>
    <lineage>
        <taxon>Bacteria</taxon>
        <taxon>Bacillati</taxon>
        <taxon>Actinomycetota</taxon>
        <taxon>Actinomycetes</taxon>
        <taxon>Streptosporangiales</taxon>
        <taxon>Streptosporangiaceae</taxon>
        <taxon>Streptosporangium</taxon>
    </lineage>
</organism>
<sequence length="137" mass="14798">MTESNPFKDLSAVPETRSEDLQRAVNLRKEEQLRTVADLGLATPEQLETMPKVRDLTVNDLNDLAAEFSGIPTGNRRVADLSLDDLQNLEGVFFEFKRAVGKDLVTRGAAVSSVDVSCCCCTPCCSCAAADMSHTGS</sequence>
<dbReference type="Proteomes" id="UP001500831">
    <property type="component" value="Unassembled WGS sequence"/>
</dbReference>
<accession>A0ABN3WEF8</accession>
<keyword evidence="2" id="KW-1185">Reference proteome</keyword>
<evidence type="ECO:0000313" key="1">
    <source>
        <dbReference type="EMBL" id="GAA2911815.1"/>
    </source>
</evidence>
<comment type="caution">
    <text evidence="1">The sequence shown here is derived from an EMBL/GenBank/DDBJ whole genome shotgun (WGS) entry which is preliminary data.</text>
</comment>
<dbReference type="EMBL" id="BAAAVI010000113">
    <property type="protein sequence ID" value="GAA2911815.1"/>
    <property type="molecule type" value="Genomic_DNA"/>
</dbReference>
<gene>
    <name evidence="1" type="ORF">GCM10010517_78390</name>
</gene>
<evidence type="ECO:0000313" key="2">
    <source>
        <dbReference type="Proteomes" id="UP001500831"/>
    </source>
</evidence>
<proteinExistence type="predicted"/>
<protein>
    <submittedName>
        <fullName evidence="1">Uncharacterized protein</fullName>
    </submittedName>
</protein>
<dbReference type="RefSeq" id="WP_344982000.1">
    <property type="nucleotide sequence ID" value="NZ_BAAAVI010000113.1"/>
</dbReference>
<reference evidence="1 2" key="1">
    <citation type="journal article" date="2019" name="Int. J. Syst. Evol. Microbiol.">
        <title>The Global Catalogue of Microorganisms (GCM) 10K type strain sequencing project: providing services to taxonomists for standard genome sequencing and annotation.</title>
        <authorList>
            <consortium name="The Broad Institute Genomics Platform"/>
            <consortium name="The Broad Institute Genome Sequencing Center for Infectious Disease"/>
            <person name="Wu L."/>
            <person name="Ma J."/>
        </authorList>
    </citation>
    <scope>NUCLEOTIDE SEQUENCE [LARGE SCALE GENOMIC DNA]</scope>
    <source>
        <strain evidence="1 2">JCM 6242</strain>
    </source>
</reference>